<name>A0A1Q8SPF9_9GAMM</name>
<keyword evidence="2" id="KW-1185">Reference proteome</keyword>
<protein>
    <submittedName>
        <fullName evidence="1">Uncharacterized protein</fullName>
    </submittedName>
</protein>
<dbReference type="RefSeq" id="WP_075570907.1">
    <property type="nucleotide sequence ID" value="NZ_MSDO01000022.1"/>
</dbReference>
<evidence type="ECO:0000313" key="2">
    <source>
        <dbReference type="Proteomes" id="UP000186878"/>
    </source>
</evidence>
<comment type="caution">
    <text evidence="1">The sequence shown here is derived from an EMBL/GenBank/DDBJ whole genome shotgun (WGS) entry which is preliminary data.</text>
</comment>
<sequence length="80" mass="8967">MAQRLPNPNKPRWYGIDMAAPRGTLQDAGELAVLSPNAGETRHRYAMVVSFDSEEALRQAVTNHRCAYRDSQTVEELNHG</sequence>
<dbReference type="AlphaFoldDB" id="A0A1Q8SPF9"/>
<proteinExistence type="predicted"/>
<dbReference type="STRING" id="404433.BTW07_14570"/>
<organism evidence="1 2">
    <name type="scientific">Salinicola socius</name>
    <dbReference type="NCBI Taxonomy" id="404433"/>
    <lineage>
        <taxon>Bacteria</taxon>
        <taxon>Pseudomonadati</taxon>
        <taxon>Pseudomonadota</taxon>
        <taxon>Gammaproteobacteria</taxon>
        <taxon>Oceanospirillales</taxon>
        <taxon>Halomonadaceae</taxon>
        <taxon>Salinicola</taxon>
    </lineage>
</organism>
<dbReference type="Proteomes" id="UP000186878">
    <property type="component" value="Unassembled WGS sequence"/>
</dbReference>
<dbReference type="EMBL" id="MSDO01000022">
    <property type="protein sequence ID" value="OLO03305.1"/>
    <property type="molecule type" value="Genomic_DNA"/>
</dbReference>
<dbReference type="OrthoDB" id="6170004at2"/>
<evidence type="ECO:0000313" key="1">
    <source>
        <dbReference type="EMBL" id="OLO03305.1"/>
    </source>
</evidence>
<accession>A0A1Q8SPF9</accession>
<gene>
    <name evidence="1" type="ORF">BTW07_14570</name>
</gene>
<reference evidence="1 2" key="1">
    <citation type="submission" date="2016-12" db="EMBL/GenBank/DDBJ databases">
        <title>Draft genome sequences of strains Salinicola socius SMB35, Salinicola sp. MH3R3-1 and Chromohalobacter sp. SMB17 from the Verkhnekamsk potash mining region of Russia.</title>
        <authorList>
            <person name="Mavrodi D.V."/>
            <person name="Olsson B.E."/>
            <person name="Korsakova E.S."/>
            <person name="Pyankova A."/>
            <person name="Mavrodi O.V."/>
            <person name="Plotnikova E.G."/>
        </authorList>
    </citation>
    <scope>NUCLEOTIDE SEQUENCE [LARGE SCALE GENOMIC DNA]</scope>
    <source>
        <strain evidence="1 2">SMB35</strain>
    </source>
</reference>